<proteinExistence type="predicted"/>
<gene>
    <name evidence="2" type="ORF">B0F87_104170</name>
</gene>
<comment type="caution">
    <text evidence="2">The sequence shown here is derived from an EMBL/GenBank/DDBJ whole genome shotgun (WGS) entry which is preliminary data.</text>
</comment>
<dbReference type="EMBL" id="PTIZ01000004">
    <property type="protein sequence ID" value="PPK76079.1"/>
    <property type="molecule type" value="Genomic_DNA"/>
</dbReference>
<evidence type="ECO:0000313" key="3">
    <source>
        <dbReference type="Proteomes" id="UP000240010"/>
    </source>
</evidence>
<accession>A0A2S6HF10</accession>
<dbReference type="RefSeq" id="WP_104428588.1">
    <property type="nucleotide sequence ID" value="NZ_PTIZ01000004.1"/>
</dbReference>
<dbReference type="PROSITE" id="PS51257">
    <property type="entry name" value="PROKAR_LIPOPROTEIN"/>
    <property type="match status" value="1"/>
</dbReference>
<feature type="chain" id="PRO_5015623711" description="Lipoprotein" evidence="1">
    <location>
        <begin position="25"/>
        <end position="144"/>
    </location>
</feature>
<feature type="signal peptide" evidence="1">
    <location>
        <begin position="1"/>
        <end position="24"/>
    </location>
</feature>
<evidence type="ECO:0000313" key="2">
    <source>
        <dbReference type="EMBL" id="PPK76079.1"/>
    </source>
</evidence>
<dbReference type="Proteomes" id="UP000240010">
    <property type="component" value="Unassembled WGS sequence"/>
</dbReference>
<reference evidence="2 3" key="1">
    <citation type="submission" date="2018-02" db="EMBL/GenBank/DDBJ databases">
        <title>Subsurface microbial communities from deep shales in Ohio and West Virginia, USA.</title>
        <authorList>
            <person name="Wrighton K."/>
        </authorList>
    </citation>
    <scope>NUCLEOTIDE SEQUENCE [LARGE SCALE GENOMIC DNA]</scope>
    <source>
        <strain evidence="2 3">OWC-DMM</strain>
    </source>
</reference>
<evidence type="ECO:0008006" key="4">
    <source>
        <dbReference type="Google" id="ProtNLM"/>
    </source>
</evidence>
<keyword evidence="1" id="KW-0732">Signal</keyword>
<organism evidence="2 3">
    <name type="scientific">Methylobacter tundripaludum</name>
    <dbReference type="NCBI Taxonomy" id="173365"/>
    <lineage>
        <taxon>Bacteria</taxon>
        <taxon>Pseudomonadati</taxon>
        <taxon>Pseudomonadota</taxon>
        <taxon>Gammaproteobacteria</taxon>
        <taxon>Methylococcales</taxon>
        <taxon>Methylococcaceae</taxon>
        <taxon>Methylobacter</taxon>
    </lineage>
</organism>
<sequence>MKHRILISLVTALLVGACAAPTVAAPDAKERGRLSTKMVNLSSAVDTYFADLAEAPIDSDTSILQNATRHDPRLLAPEFEPYLLKVQYQKSYAVLLLCSKDAGRAIMEDAGCSARLDRQLTHAAPCEFTLLVKQGCQVEGADPQ</sequence>
<name>A0A2S6HF10_9GAMM</name>
<evidence type="ECO:0000256" key="1">
    <source>
        <dbReference type="SAM" id="SignalP"/>
    </source>
</evidence>
<dbReference type="AlphaFoldDB" id="A0A2S6HF10"/>
<protein>
    <recommendedName>
        <fullName evidence="4">Lipoprotein</fullName>
    </recommendedName>
</protein>